<dbReference type="CDD" id="cd02966">
    <property type="entry name" value="TlpA_like_family"/>
    <property type="match status" value="1"/>
</dbReference>
<dbReference type="InterPro" id="IPR013766">
    <property type="entry name" value="Thioredoxin_domain"/>
</dbReference>
<keyword evidence="8" id="KW-1185">Reference proteome</keyword>
<comment type="caution">
    <text evidence="7">The sequence shown here is derived from an EMBL/GenBank/DDBJ whole genome shotgun (WGS) entry which is preliminary data.</text>
</comment>
<keyword evidence="2" id="KW-0201">Cytochrome c-type biogenesis</keyword>
<dbReference type="PROSITE" id="PS51352">
    <property type="entry name" value="THIOREDOXIN_2"/>
    <property type="match status" value="1"/>
</dbReference>
<feature type="domain" description="Thioredoxin" evidence="6">
    <location>
        <begin position="355"/>
        <end position="504"/>
    </location>
</feature>
<dbReference type="RefSeq" id="WP_131593505.1">
    <property type="nucleotide sequence ID" value="NZ_SJSL01000001.1"/>
</dbReference>
<name>A0A4R0NTB2_9SPHI</name>
<organism evidence="7 8">
    <name type="scientific">Pedobacter psychroterrae</name>
    <dbReference type="NCBI Taxonomy" id="2530453"/>
    <lineage>
        <taxon>Bacteria</taxon>
        <taxon>Pseudomonadati</taxon>
        <taxon>Bacteroidota</taxon>
        <taxon>Sphingobacteriia</taxon>
        <taxon>Sphingobacteriales</taxon>
        <taxon>Sphingobacteriaceae</taxon>
        <taxon>Pedobacter</taxon>
    </lineage>
</organism>
<dbReference type="OrthoDB" id="9815205at2"/>
<feature type="signal peptide" evidence="5">
    <location>
        <begin position="1"/>
        <end position="20"/>
    </location>
</feature>
<evidence type="ECO:0000256" key="5">
    <source>
        <dbReference type="SAM" id="SignalP"/>
    </source>
</evidence>
<dbReference type="InterPro" id="IPR050553">
    <property type="entry name" value="Thioredoxin_ResA/DsbE_sf"/>
</dbReference>
<dbReference type="GO" id="GO:0017004">
    <property type="term" value="P:cytochrome complex assembly"/>
    <property type="evidence" value="ECO:0007669"/>
    <property type="project" value="UniProtKB-KW"/>
</dbReference>
<dbReference type="PANTHER" id="PTHR42852:SF6">
    <property type="entry name" value="THIOL:DISULFIDE INTERCHANGE PROTEIN DSBE"/>
    <property type="match status" value="1"/>
</dbReference>
<dbReference type="EMBL" id="SJSL01000001">
    <property type="protein sequence ID" value="TCD03163.1"/>
    <property type="molecule type" value="Genomic_DNA"/>
</dbReference>
<dbReference type="PANTHER" id="PTHR42852">
    <property type="entry name" value="THIOL:DISULFIDE INTERCHANGE PROTEIN DSBE"/>
    <property type="match status" value="1"/>
</dbReference>
<dbReference type="InterPro" id="IPR036249">
    <property type="entry name" value="Thioredoxin-like_sf"/>
</dbReference>
<dbReference type="GO" id="GO:0030313">
    <property type="term" value="C:cell envelope"/>
    <property type="evidence" value="ECO:0007669"/>
    <property type="project" value="UniProtKB-SubCell"/>
</dbReference>
<dbReference type="Pfam" id="PF00578">
    <property type="entry name" value="AhpC-TSA"/>
    <property type="match status" value="1"/>
</dbReference>
<evidence type="ECO:0000256" key="2">
    <source>
        <dbReference type="ARBA" id="ARBA00022748"/>
    </source>
</evidence>
<evidence type="ECO:0000313" key="7">
    <source>
        <dbReference type="EMBL" id="TCD03163.1"/>
    </source>
</evidence>
<protein>
    <submittedName>
        <fullName evidence="7">TlpA family protein disulfide reductase</fullName>
    </submittedName>
</protein>
<evidence type="ECO:0000256" key="3">
    <source>
        <dbReference type="ARBA" id="ARBA00023157"/>
    </source>
</evidence>
<evidence type="ECO:0000256" key="1">
    <source>
        <dbReference type="ARBA" id="ARBA00004196"/>
    </source>
</evidence>
<comment type="subcellular location">
    <subcellularLocation>
        <location evidence="1">Cell envelope</location>
    </subcellularLocation>
</comment>
<dbReference type="SUPFAM" id="SSF52833">
    <property type="entry name" value="Thioredoxin-like"/>
    <property type="match status" value="1"/>
</dbReference>
<evidence type="ECO:0000259" key="6">
    <source>
        <dbReference type="PROSITE" id="PS51352"/>
    </source>
</evidence>
<keyword evidence="3" id="KW-1015">Disulfide bond</keyword>
<gene>
    <name evidence="7" type="ORF">EZ437_04085</name>
</gene>
<keyword evidence="4" id="KW-0676">Redox-active center</keyword>
<proteinExistence type="predicted"/>
<evidence type="ECO:0000313" key="8">
    <source>
        <dbReference type="Proteomes" id="UP000293347"/>
    </source>
</evidence>
<feature type="chain" id="PRO_5020751547" evidence="5">
    <location>
        <begin position="21"/>
        <end position="521"/>
    </location>
</feature>
<evidence type="ECO:0000256" key="4">
    <source>
        <dbReference type="ARBA" id="ARBA00023284"/>
    </source>
</evidence>
<dbReference type="Gene3D" id="3.40.30.10">
    <property type="entry name" value="Glutaredoxin"/>
    <property type="match status" value="1"/>
</dbReference>
<reference evidence="7 8" key="1">
    <citation type="submission" date="2019-02" db="EMBL/GenBank/DDBJ databases">
        <title>Pedobacter sp. RP-1-14 sp. nov., isolated from Arctic soil.</title>
        <authorList>
            <person name="Dahal R.H."/>
        </authorList>
    </citation>
    <scope>NUCLEOTIDE SEQUENCE [LARGE SCALE GENOMIC DNA]</scope>
    <source>
        <strain evidence="7 8">RP-1-14</strain>
    </source>
</reference>
<dbReference type="Proteomes" id="UP000293347">
    <property type="component" value="Unassembled WGS sequence"/>
</dbReference>
<accession>A0A4R0NTB2</accession>
<dbReference type="InterPro" id="IPR000866">
    <property type="entry name" value="AhpC/TSA"/>
</dbReference>
<dbReference type="AlphaFoldDB" id="A0A4R0NTB2"/>
<sequence>MKTIRLILIFLFLKSGVGYSQDTSFTISGVVDTAVTRFFGNSTLIVNMPLTSNISGSPRSVRTIIDSLGRFSIQIPSTAMTYVSFEMEYKGAKYNSGILYPVSFPARQVFHNYSKELYLFEPGDDITMFIRPDGVIKFTGRNADRLNCQYRMYNIPVQPESMLSRAGELAGLKAFAENIELKKTTLELAIQSQLAILYSYKPHIPEQTYQQLYLDAVSQGWNQFWSSLVFLCYSSEEGQKAAQMFFQQSNLLPLITLKDSTLLNESAYYADMVFSRNLLSAQLFSQTGSLDKGDSFQTIYKPLIKNYSGVLRDKLLLICFQRMNRFYSTEIRKSVDQALMNMQENRFRHELKVWKSKQFSAYPFKLRDESGTVRSLEDYRGKVVVIDFWYTGCSNCITLHTAMKPIFDGYQEKDVVFISVSIDQDKEKWIKSVRSGKYTSNQAVNLYTNGLGSQHPIIQHYNILGYPLQLVIDKKGEMVVTNPPKVYAMPNGDRITESSDPELAQTNIIAFKKTLDELLLE</sequence>
<keyword evidence="5" id="KW-0732">Signal</keyword>